<dbReference type="PROSITE" id="PS50949">
    <property type="entry name" value="HTH_GNTR"/>
    <property type="match status" value="1"/>
</dbReference>
<dbReference type="InterPro" id="IPR011711">
    <property type="entry name" value="GntR_C"/>
</dbReference>
<dbReference type="Pfam" id="PF00392">
    <property type="entry name" value="GntR"/>
    <property type="match status" value="1"/>
</dbReference>
<dbReference type="InterPro" id="IPR000524">
    <property type="entry name" value="Tscrpt_reg_HTH_GntR"/>
</dbReference>
<dbReference type="GO" id="GO:0003700">
    <property type="term" value="F:DNA-binding transcription factor activity"/>
    <property type="evidence" value="ECO:0007669"/>
    <property type="project" value="InterPro"/>
</dbReference>
<dbReference type="InterPro" id="IPR036390">
    <property type="entry name" value="WH_DNA-bd_sf"/>
</dbReference>
<dbReference type="InterPro" id="IPR008920">
    <property type="entry name" value="TF_FadR/GntR_C"/>
</dbReference>
<dbReference type="Pfam" id="PF07729">
    <property type="entry name" value="FCD"/>
    <property type="match status" value="1"/>
</dbReference>
<evidence type="ECO:0000256" key="2">
    <source>
        <dbReference type="ARBA" id="ARBA00023125"/>
    </source>
</evidence>
<evidence type="ECO:0000313" key="6">
    <source>
        <dbReference type="Proteomes" id="UP000093355"/>
    </source>
</evidence>
<dbReference type="SMART" id="SM00895">
    <property type="entry name" value="FCD"/>
    <property type="match status" value="1"/>
</dbReference>
<name>A0A1B9N9J7_9MICO</name>
<dbReference type="PANTHER" id="PTHR43537:SF24">
    <property type="entry name" value="GLUCONATE OPERON TRANSCRIPTIONAL REPRESSOR"/>
    <property type="match status" value="1"/>
</dbReference>
<sequence>MVFVRLADAIVQGELAPGQSLRDQDLADQLGVSRMPVREALQRLERAGLIEMAASRYTRVAELTPQRVRETMEHAGYLYGSIIRLATKRMTDEQAETALALLGKVAASGTDDEAYHEANRAFNDFMIEVCGNSNFCLRSDLLYSVQWVVRHFPFAEYAMVLRAQHERLAGALVDRDADEAERIVREMYGVDGEHAAFFAGLDQTF</sequence>
<dbReference type="PANTHER" id="PTHR43537">
    <property type="entry name" value="TRANSCRIPTIONAL REGULATOR, GNTR FAMILY"/>
    <property type="match status" value="1"/>
</dbReference>
<gene>
    <name evidence="5" type="ORF">A7J15_08185</name>
</gene>
<accession>A0A1B9N9J7</accession>
<dbReference type="AlphaFoldDB" id="A0A1B9N9J7"/>
<dbReference type="SUPFAM" id="SSF48008">
    <property type="entry name" value="GntR ligand-binding domain-like"/>
    <property type="match status" value="1"/>
</dbReference>
<dbReference type="SMART" id="SM00345">
    <property type="entry name" value="HTH_GNTR"/>
    <property type="match status" value="1"/>
</dbReference>
<keyword evidence="1" id="KW-0805">Transcription regulation</keyword>
<dbReference type="PRINTS" id="PR00035">
    <property type="entry name" value="HTHGNTR"/>
</dbReference>
<organism evidence="5 6">
    <name type="scientific">Microbacterium sediminis</name>
    <dbReference type="NCBI Taxonomy" id="904291"/>
    <lineage>
        <taxon>Bacteria</taxon>
        <taxon>Bacillati</taxon>
        <taxon>Actinomycetota</taxon>
        <taxon>Actinomycetes</taxon>
        <taxon>Micrococcales</taxon>
        <taxon>Microbacteriaceae</taxon>
        <taxon>Microbacterium</taxon>
    </lineage>
</organism>
<keyword evidence="3" id="KW-0804">Transcription</keyword>
<keyword evidence="2" id="KW-0238">DNA-binding</keyword>
<evidence type="ECO:0000256" key="1">
    <source>
        <dbReference type="ARBA" id="ARBA00023015"/>
    </source>
</evidence>
<dbReference type="SUPFAM" id="SSF46785">
    <property type="entry name" value="Winged helix' DNA-binding domain"/>
    <property type="match status" value="1"/>
</dbReference>
<evidence type="ECO:0000313" key="5">
    <source>
        <dbReference type="EMBL" id="OCG73269.1"/>
    </source>
</evidence>
<dbReference type="CDD" id="cd07377">
    <property type="entry name" value="WHTH_GntR"/>
    <property type="match status" value="1"/>
</dbReference>
<dbReference type="Gene3D" id="1.20.120.530">
    <property type="entry name" value="GntR ligand-binding domain-like"/>
    <property type="match status" value="1"/>
</dbReference>
<dbReference type="Proteomes" id="UP000093355">
    <property type="component" value="Unassembled WGS sequence"/>
</dbReference>
<feature type="domain" description="HTH gntR-type" evidence="4">
    <location>
        <begin position="1"/>
        <end position="63"/>
    </location>
</feature>
<evidence type="ECO:0000259" key="4">
    <source>
        <dbReference type="PROSITE" id="PS50949"/>
    </source>
</evidence>
<keyword evidence="6" id="KW-1185">Reference proteome</keyword>
<protein>
    <recommendedName>
        <fullName evidence="4">HTH gntR-type domain-containing protein</fullName>
    </recommendedName>
</protein>
<evidence type="ECO:0000256" key="3">
    <source>
        <dbReference type="ARBA" id="ARBA00023163"/>
    </source>
</evidence>
<proteinExistence type="predicted"/>
<dbReference type="InterPro" id="IPR036388">
    <property type="entry name" value="WH-like_DNA-bd_sf"/>
</dbReference>
<dbReference type="Gene3D" id="1.10.10.10">
    <property type="entry name" value="Winged helix-like DNA-binding domain superfamily/Winged helix DNA-binding domain"/>
    <property type="match status" value="1"/>
</dbReference>
<dbReference type="EMBL" id="LXMD01000025">
    <property type="protein sequence ID" value="OCG73269.1"/>
    <property type="molecule type" value="Genomic_DNA"/>
</dbReference>
<comment type="caution">
    <text evidence="5">The sequence shown here is derived from an EMBL/GenBank/DDBJ whole genome shotgun (WGS) entry which is preliminary data.</text>
</comment>
<dbReference type="STRING" id="904291.A7J15_08185"/>
<dbReference type="GO" id="GO:0003677">
    <property type="term" value="F:DNA binding"/>
    <property type="evidence" value="ECO:0007669"/>
    <property type="project" value="UniProtKB-KW"/>
</dbReference>
<reference evidence="5 6" key="1">
    <citation type="submission" date="2016-05" db="EMBL/GenBank/DDBJ databases">
        <authorList>
            <person name="Lavstsen T."/>
            <person name="Jespersen J.S."/>
        </authorList>
    </citation>
    <scope>NUCLEOTIDE SEQUENCE [LARGE SCALE GENOMIC DNA]</scope>
    <source>
        <strain evidence="5 6">YLB-01</strain>
    </source>
</reference>